<reference evidence="2 3" key="1">
    <citation type="submission" date="2017-04" db="EMBL/GenBank/DDBJ databases">
        <title>Novel microbial lineages endemic to geothermal iron-oxide mats fill important gaps in the evolutionary history of Archaea.</title>
        <authorList>
            <person name="Jay Z.J."/>
            <person name="Beam J.P."/>
            <person name="Dlakic M."/>
            <person name="Rusch D.B."/>
            <person name="Kozubal M.A."/>
            <person name="Inskeep W.P."/>
        </authorList>
    </citation>
    <scope>NUCLEOTIDE SEQUENCE [LARGE SCALE GENOMIC DNA]</scope>
    <source>
        <strain evidence="2">OSP_D</strain>
    </source>
</reference>
<organism evidence="2 3">
    <name type="scientific">Candidatus Marsarchaeota G2 archaeon OSP_D</name>
    <dbReference type="NCBI Taxonomy" id="1978157"/>
    <lineage>
        <taxon>Archaea</taxon>
        <taxon>Candidatus Marsarchaeota</taxon>
        <taxon>Candidatus Marsarchaeota group 2</taxon>
    </lineage>
</organism>
<dbReference type="Proteomes" id="UP000240322">
    <property type="component" value="Unassembled WGS sequence"/>
</dbReference>
<dbReference type="AlphaFoldDB" id="A0A2R6AV09"/>
<protein>
    <submittedName>
        <fullName evidence="2">Uncharacterized protein</fullName>
    </submittedName>
</protein>
<accession>A0A2R6AV09</accession>
<evidence type="ECO:0000256" key="1">
    <source>
        <dbReference type="SAM" id="MobiDB-lite"/>
    </source>
</evidence>
<evidence type="ECO:0000313" key="3">
    <source>
        <dbReference type="Proteomes" id="UP000240322"/>
    </source>
</evidence>
<feature type="region of interest" description="Disordered" evidence="1">
    <location>
        <begin position="31"/>
        <end position="63"/>
    </location>
</feature>
<name>A0A2R6AV09_9ARCH</name>
<gene>
    <name evidence="2" type="ORF">B9Q03_07395</name>
</gene>
<proteinExistence type="predicted"/>
<dbReference type="EMBL" id="NEXE01000069">
    <property type="protein sequence ID" value="PSN90221.1"/>
    <property type="molecule type" value="Genomic_DNA"/>
</dbReference>
<comment type="caution">
    <text evidence="2">The sequence shown here is derived from an EMBL/GenBank/DDBJ whole genome shotgun (WGS) entry which is preliminary data.</text>
</comment>
<evidence type="ECO:0000313" key="2">
    <source>
        <dbReference type="EMBL" id="PSN90221.1"/>
    </source>
</evidence>
<sequence>MQWKRNQLTYTCSTTTGHTASTPQMVRKPVGLRVSGDIKVSRPKPMGSSKTAPSDGRSHIIAQ</sequence>